<dbReference type="GO" id="GO:0099536">
    <property type="term" value="P:synaptic signaling"/>
    <property type="evidence" value="ECO:0007669"/>
    <property type="project" value="TreeGrafter"/>
</dbReference>
<proteinExistence type="predicted"/>
<keyword evidence="8" id="KW-1185">Reference proteome</keyword>
<dbReference type="Pfam" id="PF09068">
    <property type="entry name" value="EF-hand_2"/>
    <property type="match status" value="1"/>
</dbReference>
<dbReference type="PROSITE" id="PS50135">
    <property type="entry name" value="ZF_ZZ_2"/>
    <property type="match status" value="1"/>
</dbReference>
<evidence type="ECO:0000256" key="1">
    <source>
        <dbReference type="ARBA" id="ARBA00022723"/>
    </source>
</evidence>
<dbReference type="STRING" id="6265.A0A0B2V7W3"/>
<evidence type="ECO:0000256" key="4">
    <source>
        <dbReference type="PROSITE-ProRule" id="PRU00228"/>
    </source>
</evidence>
<evidence type="ECO:0000256" key="2">
    <source>
        <dbReference type="ARBA" id="ARBA00022771"/>
    </source>
</evidence>
<dbReference type="PANTHER" id="PTHR12268">
    <property type="entry name" value="E3 UBIQUITIN-PROTEIN LIGASE KCMF1"/>
    <property type="match status" value="1"/>
</dbReference>
<dbReference type="GO" id="GO:0046716">
    <property type="term" value="P:muscle cell cellular homeostasis"/>
    <property type="evidence" value="ECO:0007669"/>
    <property type="project" value="UniProtKB-ARBA"/>
</dbReference>
<dbReference type="OrthoDB" id="6019271at2759"/>
<dbReference type="PANTHER" id="PTHR12268:SF27">
    <property type="entry name" value="DYSTROBREVIN, ISOFORM F"/>
    <property type="match status" value="1"/>
</dbReference>
<dbReference type="SUPFAM" id="SSF57850">
    <property type="entry name" value="RING/U-box"/>
    <property type="match status" value="1"/>
</dbReference>
<evidence type="ECO:0000259" key="6">
    <source>
        <dbReference type="PROSITE" id="PS50135"/>
    </source>
</evidence>
<dbReference type="GO" id="GO:0008270">
    <property type="term" value="F:zinc ion binding"/>
    <property type="evidence" value="ECO:0007669"/>
    <property type="project" value="UniProtKB-KW"/>
</dbReference>
<dbReference type="InterPro" id="IPR015154">
    <property type="entry name" value="EF-hand_dom_typ2"/>
</dbReference>
<dbReference type="InterPro" id="IPR011992">
    <property type="entry name" value="EF-hand-dom_pair"/>
</dbReference>
<keyword evidence="1" id="KW-0479">Metal-binding</keyword>
<evidence type="ECO:0000256" key="3">
    <source>
        <dbReference type="ARBA" id="ARBA00022833"/>
    </source>
</evidence>
<keyword evidence="3" id="KW-0862">Zinc</keyword>
<accession>A0A0B2V7W3</accession>
<dbReference type="Gene3D" id="1.10.238.10">
    <property type="entry name" value="EF-hand"/>
    <property type="match status" value="2"/>
</dbReference>
<evidence type="ECO:0000313" key="7">
    <source>
        <dbReference type="EMBL" id="KHN77599.1"/>
    </source>
</evidence>
<sequence>MSRLELLLTTIFHNLNKRLPTAQHIDTDKSISLLLSFLVGAYDKQQTGRLTVFSIKIALATICAGKLVDKLRYVFSQISDSTGIMEWDKFSDYLQQVLALATAVFEGPTFGYSETALQQCFQKDQKVNLNTFLDVLMSDPCPPCLMWLPLLHRMASVEHVYHPVICDACQARSFTGFRYKCQRCANYQLCQNCFWRGRTSGTHSNEHEMKEYSSYKSPGKQLAHSIHKSLRCVPMANRSSHPIYPDVPQRPLDLSNVVPITPTSARHHPPDPITDWSSQVLPGQFPMNGSVMDDEHKLIARYSAKLSGRTQYPSNVMLKERSATVNESLDERAMIARLEEENGEMLREMELLEQQQELENTDDQLNGLRERKAQLEEKMHVMQQTRRHLMQQLEVLMSQLNTKGMVNGGSVGAIPESLSGIGSRVTNAFRDHSMPRAGSLPAAQLQGDLLHAADDITTNMGTLLKELDQEVLCNGRKNYLGTFGPTCWRSDGGDRIPLDSSDHGSWRFYATEGKTISVHLDQRAGGPMVEKTEFWIQATMDPGSVRIDLSSAEHEIGFINVILPMGYFDEFVIRMLAIGDPYAKIWVVSKRGTVFDRYDWYDVYIMRSQHTLLVTFGDVNASSIFLKEKLEEVYWGGECTAVQIRSMSSGAEGVLQYYRTSRDKNSEYIKEYMRSTFSTELQHFEL</sequence>
<dbReference type="GO" id="GO:0045202">
    <property type="term" value="C:synapse"/>
    <property type="evidence" value="ECO:0007669"/>
    <property type="project" value="TreeGrafter"/>
</dbReference>
<dbReference type="PROSITE" id="PS01357">
    <property type="entry name" value="ZF_ZZ_1"/>
    <property type="match status" value="1"/>
</dbReference>
<reference evidence="7 8" key="1">
    <citation type="submission" date="2014-11" db="EMBL/GenBank/DDBJ databases">
        <title>Genetic blueprint of the zoonotic pathogen Toxocara canis.</title>
        <authorList>
            <person name="Zhu X.-Q."/>
            <person name="Korhonen P.K."/>
            <person name="Cai H."/>
            <person name="Young N.D."/>
            <person name="Nejsum P."/>
            <person name="von Samson-Himmelstjerna G."/>
            <person name="Boag P.R."/>
            <person name="Tan P."/>
            <person name="Li Q."/>
            <person name="Min J."/>
            <person name="Yang Y."/>
            <person name="Wang X."/>
            <person name="Fang X."/>
            <person name="Hall R.S."/>
            <person name="Hofmann A."/>
            <person name="Sternberg P.W."/>
            <person name="Jex A.R."/>
            <person name="Gasser R.B."/>
        </authorList>
    </citation>
    <scope>NUCLEOTIDE SEQUENCE [LARGE SCALE GENOMIC DNA]</scope>
    <source>
        <strain evidence="7">PN_DK_2014</strain>
    </source>
</reference>
<feature type="domain" description="ZZ-type" evidence="6">
    <location>
        <begin position="161"/>
        <end position="217"/>
    </location>
</feature>
<dbReference type="Pfam" id="PF00569">
    <property type="entry name" value="ZZ"/>
    <property type="match status" value="1"/>
</dbReference>
<dbReference type="EMBL" id="JPKZ01002261">
    <property type="protein sequence ID" value="KHN77599.1"/>
    <property type="molecule type" value="Genomic_DNA"/>
</dbReference>
<dbReference type="CDD" id="cd16244">
    <property type="entry name" value="EFh_DTN"/>
    <property type="match status" value="1"/>
</dbReference>
<dbReference type="Proteomes" id="UP000031036">
    <property type="component" value="Unassembled WGS sequence"/>
</dbReference>
<dbReference type="OMA" id="MFLDIMA"/>
<dbReference type="InterPro" id="IPR050774">
    <property type="entry name" value="KCMF1/Dystrophin"/>
</dbReference>
<evidence type="ECO:0000313" key="8">
    <source>
        <dbReference type="Proteomes" id="UP000031036"/>
    </source>
</evidence>
<name>A0A0B2V7W3_TOXCA</name>
<dbReference type="Pfam" id="PF09069">
    <property type="entry name" value="EF-hand_3"/>
    <property type="match status" value="1"/>
</dbReference>
<dbReference type="InterPro" id="IPR000433">
    <property type="entry name" value="Znf_ZZ"/>
</dbReference>
<organism evidence="7 8">
    <name type="scientific">Toxocara canis</name>
    <name type="common">Canine roundworm</name>
    <dbReference type="NCBI Taxonomy" id="6265"/>
    <lineage>
        <taxon>Eukaryota</taxon>
        <taxon>Metazoa</taxon>
        <taxon>Ecdysozoa</taxon>
        <taxon>Nematoda</taxon>
        <taxon>Chromadorea</taxon>
        <taxon>Rhabditida</taxon>
        <taxon>Spirurina</taxon>
        <taxon>Ascaridomorpha</taxon>
        <taxon>Ascaridoidea</taxon>
        <taxon>Toxocaridae</taxon>
        <taxon>Toxocara</taxon>
    </lineage>
</organism>
<dbReference type="GO" id="GO:0050804">
    <property type="term" value="P:modulation of chemical synaptic transmission"/>
    <property type="evidence" value="ECO:0007669"/>
    <property type="project" value="UniProtKB-ARBA"/>
</dbReference>
<dbReference type="InterPro" id="IPR043145">
    <property type="entry name" value="Znf_ZZ_sf"/>
</dbReference>
<dbReference type="AlphaFoldDB" id="A0A0B2V7W3"/>
<feature type="coiled-coil region" evidence="5">
    <location>
        <begin position="335"/>
        <end position="392"/>
    </location>
</feature>
<dbReference type="Gene3D" id="3.30.60.90">
    <property type="match status" value="1"/>
</dbReference>
<dbReference type="SUPFAM" id="SSF47473">
    <property type="entry name" value="EF-hand"/>
    <property type="match status" value="2"/>
</dbReference>
<keyword evidence="5" id="KW-0175">Coiled coil</keyword>
<protein>
    <submittedName>
        <fullName evidence="7">Dystrobrevin-1</fullName>
    </submittedName>
</protein>
<evidence type="ECO:0000256" key="5">
    <source>
        <dbReference type="SAM" id="Coils"/>
    </source>
</evidence>
<dbReference type="InterPro" id="IPR015153">
    <property type="entry name" value="EF-hand_dom_typ1"/>
</dbReference>
<keyword evidence="2 4" id="KW-0863">Zinc-finger</keyword>
<dbReference type="GO" id="GO:0016010">
    <property type="term" value="C:dystrophin-associated glycoprotein complex"/>
    <property type="evidence" value="ECO:0007669"/>
    <property type="project" value="UniProtKB-ARBA"/>
</dbReference>
<dbReference type="CDD" id="cd02334">
    <property type="entry name" value="ZZ_dystrophin"/>
    <property type="match status" value="1"/>
</dbReference>
<dbReference type="SMART" id="SM00291">
    <property type="entry name" value="ZnF_ZZ"/>
    <property type="match status" value="1"/>
</dbReference>
<comment type="caution">
    <text evidence="7">The sequence shown here is derived from an EMBL/GenBank/DDBJ whole genome shotgun (WGS) entry which is preliminary data.</text>
</comment>
<gene>
    <name evidence="7" type="primary">dyb-1</name>
    <name evidence="7" type="ORF">Tcan_15791</name>
</gene>